<evidence type="ECO:0000256" key="1">
    <source>
        <dbReference type="SAM" id="MobiDB-lite"/>
    </source>
</evidence>
<evidence type="ECO:0000259" key="3">
    <source>
        <dbReference type="Pfam" id="PF09362"/>
    </source>
</evidence>
<sequence length="1256" mass="139866">MHFKALASALAATRLAAAQELMRFGCSELTIDRIDPLVEPGKLPSAHMHQIIGGNSFNASMLPGDVDPPTASTCTSCTYSEDFSNYWTANLYYKARNGTFKRVPQFANLGLYVKGGMTVYYIRGYQPSARVTAFPPGFRMLVGDSTNRDAAKVPKGLCYRCSPNMEQNPFGGAPCTGDDTTHFPKQTCGGGWRVTVTFPSCWDGKNLDSPDHKAHIAYPQGSFEAGSPCPASHPVKIPQVMYEIMFDTRQFNNKADWPADGSSPFYWSMEDNTGYGIHGDYLFGWKGDALQRAMDGRCANDRCPPLQRQTDQAAIACTKRQTYPEDIGDNYLVLPTLRGPIRLVVLTKLAPPRRIPPAIRPQPRRKQSLIQYLFPRLRDRYRERLIGFHLDTVPYYKHRIQSRIYRFLLERQRRRREQLRLVDRARRLLLGQPAPLNSDNGPRTTVGKMSFMSGYGVGSRNYGATSGREPGSRRRKLAAMAESVYRAGASAVSEIKETYNQTRASQIDSDEASKISIPGAFPDVAIITRGEEQMVLFPSYAKRHVRGQEPLFQNPAGPPHASTVDMDDEDYWRHEWARHEDEKAVVDVDVRGWIYNPHRGPITRRNRILIGLARHLSGIPAPNSQQSDPTAAAGPPLSSVHQQHEEEREQQRIAQKAEEIERRGRAEREAAQRGTYSEDPNDRLFDEDERITKGRRSRSVSPASTPPSPTLSGRTNTTGSTDLSDAELAVANANLMARIAPFMTSPLVEMPITLFFYNDVQSQSRTVRTNDSGHFITRAALDFVPTHVRVLASEYMSCTEPIQIIEPKGVSLISDIDDTIKHSNILMGAKEIFRNTFIRDLDGMTVDGVRDWYNTLHDMGVKIHYCSNSPWQLYPVLATFFKRAGLPPGSLHLKLYSGMLQGIFEPVAERKKGTLEKVMRDFPERKFLLVGDSGEADLEVYTELAVNYPGRIIAIFIRDVTTPEQAGYFDSEFNAGTQGLQRTPTQRSESERGESTSGLALRPREPPRQTQAREHPMEDLIDFSEEPNTVGLAEPRRPSESGLNQATLAMRNGDALPRNPPARPSKPSSLRGFPTAPGVATKEPGESRQQKSRPPLPPRRPTASSGQSTPRTSLHALTPTSSEPTLPNGSRAAAPPPPPPRRRGTPASIAPSASPRLTASNDRRRTTADTLDVDSDSLALEGANPATAAMTHDDGPVDKRLELWRRRLVLAHDILDRIDVQLYTWRLGEEVMAEAVGIVKRELEAMGVRPEVSRKG</sequence>
<name>A0ABY0HF91_9PEZI</name>
<gene>
    <name evidence="5" type="ORF">DL762_001834</name>
</gene>
<dbReference type="SUPFAM" id="SSF56784">
    <property type="entry name" value="HAD-like"/>
    <property type="match status" value="1"/>
</dbReference>
<feature type="chain" id="PRO_5046759967" description="Phosphatidate phosphatase APP1 catalytic domain-containing protein" evidence="2">
    <location>
        <begin position="19"/>
        <end position="1256"/>
    </location>
</feature>
<feature type="domain" description="Phosphatidate phosphatase APP1 catalytic" evidence="4">
    <location>
        <begin position="810"/>
        <end position="959"/>
    </location>
</feature>
<dbReference type="InterPro" id="IPR019236">
    <property type="entry name" value="APP1_cat"/>
</dbReference>
<protein>
    <recommendedName>
        <fullName evidence="7">Phosphatidate phosphatase APP1 catalytic domain-containing protein</fullName>
    </recommendedName>
</protein>
<dbReference type="EMBL" id="QJNS01000032">
    <property type="protein sequence ID" value="RYO92099.1"/>
    <property type="molecule type" value="Genomic_DNA"/>
</dbReference>
<accession>A0ABY0HF91</accession>
<dbReference type="Proteomes" id="UP000294003">
    <property type="component" value="Unassembled WGS sequence"/>
</dbReference>
<feature type="region of interest" description="Disordered" evidence="1">
    <location>
        <begin position="970"/>
        <end position="1178"/>
    </location>
</feature>
<feature type="domain" description="DUF1996" evidence="3">
    <location>
        <begin position="35"/>
        <end position="285"/>
    </location>
</feature>
<reference evidence="5 6" key="1">
    <citation type="submission" date="2018-06" db="EMBL/GenBank/DDBJ databases">
        <title>Complete Genomes of Monosporascus.</title>
        <authorList>
            <person name="Robinson A.J."/>
            <person name="Natvig D.O."/>
        </authorList>
    </citation>
    <scope>NUCLEOTIDE SEQUENCE [LARGE SCALE GENOMIC DNA]</scope>
    <source>
        <strain evidence="5 6">CBS 609.92</strain>
    </source>
</reference>
<dbReference type="PANTHER" id="PTHR28208:SF3">
    <property type="entry name" value="PHOSPHATIDATE PHOSPHATASE APP1"/>
    <property type="match status" value="1"/>
</dbReference>
<feature type="region of interest" description="Disordered" evidence="1">
    <location>
        <begin position="619"/>
        <end position="721"/>
    </location>
</feature>
<evidence type="ECO:0008006" key="7">
    <source>
        <dbReference type="Google" id="ProtNLM"/>
    </source>
</evidence>
<feature type="compositionally biased region" description="Polar residues" evidence="1">
    <location>
        <begin position="1102"/>
        <end position="1112"/>
    </location>
</feature>
<evidence type="ECO:0000259" key="4">
    <source>
        <dbReference type="Pfam" id="PF09949"/>
    </source>
</evidence>
<keyword evidence="2" id="KW-0732">Signal</keyword>
<evidence type="ECO:0000313" key="6">
    <source>
        <dbReference type="Proteomes" id="UP000294003"/>
    </source>
</evidence>
<dbReference type="PANTHER" id="PTHR28208">
    <property type="entry name" value="PHOSPHATIDATE PHOSPHATASE APP1"/>
    <property type="match status" value="1"/>
</dbReference>
<dbReference type="InterPro" id="IPR052935">
    <property type="entry name" value="Mg2+_PAP"/>
</dbReference>
<dbReference type="Pfam" id="PF09949">
    <property type="entry name" value="APP1_cat"/>
    <property type="match status" value="1"/>
</dbReference>
<feature type="signal peptide" evidence="2">
    <location>
        <begin position="1"/>
        <end position="18"/>
    </location>
</feature>
<keyword evidence="6" id="KW-1185">Reference proteome</keyword>
<evidence type="ECO:0000256" key="2">
    <source>
        <dbReference type="SAM" id="SignalP"/>
    </source>
</evidence>
<organism evidence="5 6">
    <name type="scientific">Monosporascus cannonballus</name>
    <dbReference type="NCBI Taxonomy" id="155416"/>
    <lineage>
        <taxon>Eukaryota</taxon>
        <taxon>Fungi</taxon>
        <taxon>Dikarya</taxon>
        <taxon>Ascomycota</taxon>
        <taxon>Pezizomycotina</taxon>
        <taxon>Sordariomycetes</taxon>
        <taxon>Xylariomycetidae</taxon>
        <taxon>Xylariales</taxon>
        <taxon>Xylariales incertae sedis</taxon>
        <taxon>Monosporascus</taxon>
    </lineage>
</organism>
<feature type="compositionally biased region" description="Polar residues" evidence="1">
    <location>
        <begin position="974"/>
        <end position="986"/>
    </location>
</feature>
<feature type="compositionally biased region" description="Polar residues" evidence="1">
    <location>
        <begin position="1118"/>
        <end position="1128"/>
    </location>
</feature>
<evidence type="ECO:0000313" key="5">
    <source>
        <dbReference type="EMBL" id="RYO92099.1"/>
    </source>
</evidence>
<dbReference type="InterPro" id="IPR036412">
    <property type="entry name" value="HAD-like_sf"/>
</dbReference>
<feature type="compositionally biased region" description="Basic and acidic residues" evidence="1">
    <location>
        <begin position="1002"/>
        <end position="1018"/>
    </location>
</feature>
<comment type="caution">
    <text evidence="5">The sequence shown here is derived from an EMBL/GenBank/DDBJ whole genome shotgun (WGS) entry which is preliminary data.</text>
</comment>
<dbReference type="Pfam" id="PF09362">
    <property type="entry name" value="DUF1996"/>
    <property type="match status" value="1"/>
</dbReference>
<feature type="compositionally biased region" description="Basic and acidic residues" evidence="1">
    <location>
        <begin position="642"/>
        <end position="671"/>
    </location>
</feature>
<proteinExistence type="predicted"/>
<dbReference type="InterPro" id="IPR018535">
    <property type="entry name" value="DUF1996"/>
</dbReference>